<sequence length="445" mass="49942">MAPKSCDGEVNDGSSSDVNVMEPMETSTGVGLSFLGKRRAETPNPEEEGDEESHRDEEDSEPEWGYDSFDGREYHSSDQMGYSDKEFDEKCRYYRRQVILTRVSLSRQTVFLPSGVELVRSTILKRTLGKALPSGLNVKLEHILRANYNPGSMSKFYITFAARESDSPDAPSEEYQAKAAWSAAEKTYPIFCESKVYSIIEMAPKSSDGETKYGSSSDGEIKCGSSSENQSTESMEITTGDESSMLGKRKVETIDLEDPDENDEEDSESDSDSEWDKDSFDGREYHSSDDQREYATKDLEKRARFYKRTVIETKSSAEFPPYLWGGIATLRGLDEKMRTGVTVRQFLGNMASLCVDKYNKRKGFNVKLDHVLRANFNPGGRTTYYITFAARESDSPDAPLVEYQAKVDWSAGKTYPILCRPTSPPKLVEVDGGAQLKKVSEEIIN</sequence>
<feature type="compositionally biased region" description="Basic and acidic residues" evidence="1">
    <location>
        <begin position="274"/>
        <end position="294"/>
    </location>
</feature>
<dbReference type="PANTHER" id="PTHR31228">
    <property type="entry name" value="CYSTATIN/MONELLIN SUPERFAMILY PROTEIN"/>
    <property type="match status" value="1"/>
</dbReference>
<dbReference type="PANTHER" id="PTHR31228:SF3">
    <property type="entry name" value="CYSTATIN-LIKE PROTEIN"/>
    <property type="match status" value="1"/>
</dbReference>
<dbReference type="NCBIfam" id="TIGR01638">
    <property type="entry name" value="Atha_cystat_rel"/>
    <property type="match status" value="2"/>
</dbReference>
<dbReference type="InterPro" id="IPR006525">
    <property type="entry name" value="Cystatin-related_pln"/>
</dbReference>
<name>A0A7G2EIC7_ARATH</name>
<dbReference type="EMBL" id="LR881468">
    <property type="protein sequence ID" value="CAD5322156.1"/>
    <property type="molecule type" value="Genomic_DNA"/>
</dbReference>
<dbReference type="AlphaFoldDB" id="A0A7G2EIC7"/>
<reference evidence="2 3" key="1">
    <citation type="submission" date="2020-09" db="EMBL/GenBank/DDBJ databases">
        <authorList>
            <person name="Ashkenazy H."/>
        </authorList>
    </citation>
    <scope>NUCLEOTIDE SEQUENCE [LARGE SCALE GENOMIC DNA]</scope>
    <source>
        <strain evidence="3">cv. Cdm-0</strain>
    </source>
</reference>
<feature type="region of interest" description="Disordered" evidence="1">
    <location>
        <begin position="1"/>
        <end position="80"/>
    </location>
</feature>
<feature type="compositionally biased region" description="Polar residues" evidence="1">
    <location>
        <begin position="213"/>
        <end position="242"/>
    </location>
</feature>
<evidence type="ECO:0000313" key="2">
    <source>
        <dbReference type="EMBL" id="CAD5322156.1"/>
    </source>
</evidence>
<dbReference type="Gene3D" id="3.10.450.10">
    <property type="match status" value="1"/>
</dbReference>
<accession>A0A7G2EIC7</accession>
<organism evidence="2 3">
    <name type="scientific">Arabidopsis thaliana</name>
    <name type="common">Mouse-ear cress</name>
    <dbReference type="NCBI Taxonomy" id="3702"/>
    <lineage>
        <taxon>Eukaryota</taxon>
        <taxon>Viridiplantae</taxon>
        <taxon>Streptophyta</taxon>
        <taxon>Embryophyta</taxon>
        <taxon>Tracheophyta</taxon>
        <taxon>Spermatophyta</taxon>
        <taxon>Magnoliopsida</taxon>
        <taxon>eudicotyledons</taxon>
        <taxon>Gunneridae</taxon>
        <taxon>Pentapetalae</taxon>
        <taxon>rosids</taxon>
        <taxon>malvids</taxon>
        <taxon>Brassicales</taxon>
        <taxon>Brassicaceae</taxon>
        <taxon>Camelineae</taxon>
        <taxon>Arabidopsis</taxon>
    </lineage>
</organism>
<feature type="compositionally biased region" description="Acidic residues" evidence="1">
    <location>
        <begin position="254"/>
        <end position="273"/>
    </location>
</feature>
<evidence type="ECO:0000256" key="1">
    <source>
        <dbReference type="SAM" id="MobiDB-lite"/>
    </source>
</evidence>
<proteinExistence type="predicted"/>
<dbReference type="Proteomes" id="UP000516314">
    <property type="component" value="Chromosome 3"/>
</dbReference>
<gene>
    <name evidence="2" type="ORF">AT9943_LOCUS10184</name>
</gene>
<protein>
    <submittedName>
        <fullName evidence="2">(thale cress) hypothetical protein</fullName>
    </submittedName>
</protein>
<evidence type="ECO:0000313" key="3">
    <source>
        <dbReference type="Proteomes" id="UP000516314"/>
    </source>
</evidence>
<feature type="region of interest" description="Disordered" evidence="1">
    <location>
        <begin position="206"/>
        <end position="294"/>
    </location>
</feature>